<dbReference type="EMBL" id="AP021857">
    <property type="protein sequence ID" value="BBO21910.1"/>
    <property type="molecule type" value="Genomic_DNA"/>
</dbReference>
<dbReference type="PANTHER" id="PTHR43459">
    <property type="entry name" value="ENOYL-COA HYDRATASE"/>
    <property type="match status" value="1"/>
</dbReference>
<dbReference type="Gene3D" id="3.90.226.10">
    <property type="entry name" value="2-enoyl-CoA Hydratase, Chain A, domain 1"/>
    <property type="match status" value="1"/>
</dbReference>
<organism evidence="3 4">
    <name type="scientific">Candidatus Desulfobacillus denitrificans</name>
    <dbReference type="NCBI Taxonomy" id="2608985"/>
    <lineage>
        <taxon>Bacteria</taxon>
        <taxon>Pseudomonadati</taxon>
        <taxon>Pseudomonadota</taxon>
        <taxon>Betaproteobacteria</taxon>
        <taxon>Candidatus Desulfobacillus</taxon>
    </lineage>
</organism>
<dbReference type="Gene3D" id="1.10.12.10">
    <property type="entry name" value="Lyase 2-enoyl-coa Hydratase, Chain A, domain 2"/>
    <property type="match status" value="1"/>
</dbReference>
<protein>
    <submittedName>
        <fullName evidence="3">Enoyl-CoA hydratase</fullName>
    </submittedName>
</protein>
<dbReference type="Proteomes" id="UP000662914">
    <property type="component" value="Chromosome"/>
</dbReference>
<proteinExistence type="inferred from homology"/>
<keyword evidence="2" id="KW-0456">Lyase</keyword>
<dbReference type="PANTHER" id="PTHR43459:SF1">
    <property type="entry name" value="EG:BACN32G11.4 PROTEIN"/>
    <property type="match status" value="1"/>
</dbReference>
<reference evidence="3" key="1">
    <citation type="journal article" name="DNA Res.">
        <title>The physiological potential of anammox bacteria as revealed by their core genome structure.</title>
        <authorList>
            <person name="Okubo T."/>
            <person name="Toyoda A."/>
            <person name="Fukuhara K."/>
            <person name="Uchiyama I."/>
            <person name="Harigaya Y."/>
            <person name="Kuroiwa M."/>
            <person name="Suzuki T."/>
            <person name="Murakami Y."/>
            <person name="Suwa Y."/>
            <person name="Takami H."/>
        </authorList>
    </citation>
    <scope>NUCLEOTIDE SEQUENCE</scope>
    <source>
        <strain evidence="3">317325-3</strain>
    </source>
</reference>
<evidence type="ECO:0000256" key="2">
    <source>
        <dbReference type="ARBA" id="ARBA00023239"/>
    </source>
</evidence>
<dbReference type="AlphaFoldDB" id="A0A809R2T6"/>
<comment type="similarity">
    <text evidence="1">Belongs to the enoyl-CoA hydratase/isomerase family.</text>
</comment>
<dbReference type="InterPro" id="IPR014748">
    <property type="entry name" value="Enoyl-CoA_hydra_C"/>
</dbReference>
<dbReference type="CDD" id="cd06558">
    <property type="entry name" value="crotonase-like"/>
    <property type="match status" value="1"/>
</dbReference>
<dbReference type="KEGG" id="ddz:DSYM_26090"/>
<evidence type="ECO:0000256" key="1">
    <source>
        <dbReference type="ARBA" id="ARBA00005254"/>
    </source>
</evidence>
<dbReference type="SUPFAM" id="SSF52096">
    <property type="entry name" value="ClpP/crotonase"/>
    <property type="match status" value="1"/>
</dbReference>
<evidence type="ECO:0000313" key="4">
    <source>
        <dbReference type="Proteomes" id="UP000662914"/>
    </source>
</evidence>
<dbReference type="InterPro" id="IPR029045">
    <property type="entry name" value="ClpP/crotonase-like_dom_sf"/>
</dbReference>
<dbReference type="GO" id="GO:0016836">
    <property type="term" value="F:hydro-lyase activity"/>
    <property type="evidence" value="ECO:0007669"/>
    <property type="project" value="UniProtKB-ARBA"/>
</dbReference>
<name>A0A809R2T6_9PROT</name>
<gene>
    <name evidence="3" type="ORF">DSYM_26090</name>
</gene>
<dbReference type="FunFam" id="1.10.12.10:FF:000001">
    <property type="entry name" value="Probable enoyl-CoA hydratase, mitochondrial"/>
    <property type="match status" value="1"/>
</dbReference>
<accession>A0A809R2T6</accession>
<dbReference type="InterPro" id="IPR001753">
    <property type="entry name" value="Enoyl-CoA_hydra/iso"/>
</dbReference>
<sequence>MSEQVLLDIRGAVATLTLNRPQAMNALGLEMGQAFLARTQELRQATGVKVVVVTGAGDHFMAGGDIKEFHTMVAGAPETRERAFGKLIGELINPAVEILRGLPQPIVGKVRGACAGFGFSLMAGCDLVLAADNAYFTTGYALLGTTADGGGTYFLPRLVGMKKAAELTLLAERLDAPQALALGLVNRVVPAAELDAACEALAARLASGPSFAYANAKRLLNRSLTASLADQLTAEAASFGRCSATGDFAEGVTAFVEKRKPAFKGK</sequence>
<evidence type="ECO:0000313" key="3">
    <source>
        <dbReference type="EMBL" id="BBO21910.1"/>
    </source>
</evidence>
<dbReference type="Pfam" id="PF00378">
    <property type="entry name" value="ECH_1"/>
    <property type="match status" value="1"/>
</dbReference>